<gene>
    <name evidence="2" type="ORF">E8K88_16255</name>
</gene>
<proteinExistence type="predicted"/>
<dbReference type="PANTHER" id="PTHR32305:SF17">
    <property type="entry name" value="TRNA NUCLEASE WAPA"/>
    <property type="match status" value="1"/>
</dbReference>
<sequence length="507" mass="54277">MGIEQNASPIANYRYSGQSLRDKSQTASGVSHTVWDGEFAYLLQDQQLQTLTRTEHDGLSPIIVHAQDSYKEVLLRDGLQSITASVQATDSSLQSHSEYDAWGQREQQGNTASRHGYTGHLQDTESGLIYARARYYNPMLGRFISQDPLEGTLNSPITWNAYVYGNANPLMYWDPTGEAGWLTWWEETTASSVESWGQSQQQAEANQQQYRSAGYGFMKGLASLGHASAWGWNATSDLIVRNNGLAGYEEAAVAMQRKEQTLADAFEATGQAARYVKENPAQAAKQAAQGIADFGSGLVTGDARSWGTAGEMLSGCALMPAGCARSVAAAGAGARTLVREAGEAVFSGPVAGSRTAQLGAVNIGEGKGLAANTRPEVSSSASLLPEPAGALNASSAVRPGQTGSYGDLKAQKRVFGETEPLDMDHQPSFAAQVAAREAAFGRTLTKAERVALKASTPAIASPRRVHQQTSPTYGGRNTQSRIAEDAADLNDAMTRDRAVFYEAMRNR</sequence>
<protein>
    <submittedName>
        <fullName evidence="2">RHS repeat-associated core domain-containing protein</fullName>
    </submittedName>
</protein>
<dbReference type="Gene3D" id="2.180.10.10">
    <property type="entry name" value="RHS repeat-associated core"/>
    <property type="match status" value="1"/>
</dbReference>
<dbReference type="PANTHER" id="PTHR32305">
    <property type="match status" value="1"/>
</dbReference>
<dbReference type="AlphaFoldDB" id="A0A4S5BFC2"/>
<reference evidence="2 3" key="1">
    <citation type="submission" date="2019-04" db="EMBL/GenBank/DDBJ databases">
        <title>Lampropedia sp YIM MLB12 draf genome.</title>
        <authorList>
            <person name="Wang Y.-X."/>
        </authorList>
    </citation>
    <scope>NUCLEOTIDE SEQUENCE [LARGE SCALE GENOMIC DNA]</scope>
    <source>
        <strain evidence="2 3">YIM MLB12</strain>
    </source>
</reference>
<dbReference type="InterPro" id="IPR050708">
    <property type="entry name" value="T6SS_VgrG/RHS"/>
</dbReference>
<evidence type="ECO:0000313" key="2">
    <source>
        <dbReference type="EMBL" id="THJ31017.1"/>
    </source>
</evidence>
<dbReference type="InterPro" id="IPR022385">
    <property type="entry name" value="Rhs_assc_core"/>
</dbReference>
<keyword evidence="3" id="KW-1185">Reference proteome</keyword>
<accession>A0A4S5BFC2</accession>
<dbReference type="EMBL" id="SSWX01000029">
    <property type="protein sequence ID" value="THJ31017.1"/>
    <property type="molecule type" value="Genomic_DNA"/>
</dbReference>
<name>A0A4S5BFC2_9BURK</name>
<evidence type="ECO:0000313" key="3">
    <source>
        <dbReference type="Proteomes" id="UP000306236"/>
    </source>
</evidence>
<evidence type="ECO:0000256" key="1">
    <source>
        <dbReference type="SAM" id="MobiDB-lite"/>
    </source>
</evidence>
<feature type="compositionally biased region" description="Polar residues" evidence="1">
    <location>
        <begin position="467"/>
        <end position="478"/>
    </location>
</feature>
<dbReference type="OrthoDB" id="8552614at2"/>
<organism evidence="2 3">
    <name type="scientific">Lampropedia aestuarii</name>
    <dbReference type="NCBI Taxonomy" id="2562762"/>
    <lineage>
        <taxon>Bacteria</taxon>
        <taxon>Pseudomonadati</taxon>
        <taxon>Pseudomonadota</taxon>
        <taxon>Betaproteobacteria</taxon>
        <taxon>Burkholderiales</taxon>
        <taxon>Comamonadaceae</taxon>
        <taxon>Lampropedia</taxon>
    </lineage>
</organism>
<feature type="region of interest" description="Disordered" evidence="1">
    <location>
        <begin position="458"/>
        <end position="478"/>
    </location>
</feature>
<dbReference type="Proteomes" id="UP000306236">
    <property type="component" value="Unassembled WGS sequence"/>
</dbReference>
<comment type="caution">
    <text evidence="2">The sequence shown here is derived from an EMBL/GenBank/DDBJ whole genome shotgun (WGS) entry which is preliminary data.</text>
</comment>
<dbReference type="NCBIfam" id="TIGR03696">
    <property type="entry name" value="Rhs_assc_core"/>
    <property type="match status" value="1"/>
</dbReference>